<keyword evidence="2" id="KW-1185">Reference proteome</keyword>
<gene>
    <name evidence="1" type="ORF">RM844_00870</name>
</gene>
<comment type="caution">
    <text evidence="1">The sequence shown here is derived from an EMBL/GenBank/DDBJ whole genome shotgun (WGS) entry which is preliminary data.</text>
</comment>
<reference evidence="2" key="1">
    <citation type="submission" date="2023-07" db="EMBL/GenBank/DDBJ databases">
        <title>30 novel species of actinomycetes from the DSMZ collection.</title>
        <authorList>
            <person name="Nouioui I."/>
        </authorList>
    </citation>
    <scope>NUCLEOTIDE SEQUENCE [LARGE SCALE GENOMIC DNA]</scope>
    <source>
        <strain evidence="2">DSM 44915</strain>
    </source>
</reference>
<name>A0ABU2JIM2_9ACTN</name>
<dbReference type="EMBL" id="JAVREO010000001">
    <property type="protein sequence ID" value="MDT0264835.1"/>
    <property type="molecule type" value="Genomic_DNA"/>
</dbReference>
<organism evidence="1 2">
    <name type="scientific">Streptomyces chisholmiae</name>
    <dbReference type="NCBI Taxonomy" id="3075540"/>
    <lineage>
        <taxon>Bacteria</taxon>
        <taxon>Bacillati</taxon>
        <taxon>Actinomycetota</taxon>
        <taxon>Actinomycetes</taxon>
        <taxon>Kitasatosporales</taxon>
        <taxon>Streptomycetaceae</taxon>
        <taxon>Streptomyces</taxon>
    </lineage>
</organism>
<dbReference type="RefSeq" id="WP_311663489.1">
    <property type="nucleotide sequence ID" value="NZ_JAVREO010000001.1"/>
</dbReference>
<dbReference type="Proteomes" id="UP001183410">
    <property type="component" value="Unassembled WGS sequence"/>
</dbReference>
<sequence>MAPPWYEVREVLFMINNFRPDLPATEPIRRVRELLVAAGR</sequence>
<evidence type="ECO:0000313" key="1">
    <source>
        <dbReference type="EMBL" id="MDT0264835.1"/>
    </source>
</evidence>
<accession>A0ABU2JIM2</accession>
<proteinExistence type="predicted"/>
<evidence type="ECO:0000313" key="2">
    <source>
        <dbReference type="Proteomes" id="UP001183410"/>
    </source>
</evidence>
<protein>
    <submittedName>
        <fullName evidence="1">Uncharacterized protein</fullName>
    </submittedName>
</protein>